<evidence type="ECO:0008006" key="4">
    <source>
        <dbReference type="Google" id="ProtNLM"/>
    </source>
</evidence>
<keyword evidence="1" id="KW-0732">Signal</keyword>
<reference evidence="2 3" key="1">
    <citation type="submission" date="2015-08" db="EMBL/GenBank/DDBJ databases">
        <title>Investigation of the bacterial diversity of lava forest soil.</title>
        <authorList>
            <person name="Lee J.S."/>
        </authorList>
    </citation>
    <scope>NUCLEOTIDE SEQUENCE [LARGE SCALE GENOMIC DNA]</scope>
    <source>
        <strain evidence="2 3">GJW-30</strain>
    </source>
</reference>
<dbReference type="RefSeq" id="WP_096355601.1">
    <property type="nucleotide sequence ID" value="NZ_AP014946.1"/>
</dbReference>
<gene>
    <name evidence="2" type="ORF">GJW-30_1_02400</name>
</gene>
<dbReference type="AlphaFoldDB" id="A0A0S3PVA3"/>
<dbReference type="KEGG" id="vgo:GJW-30_1_02400"/>
<organism evidence="2 3">
    <name type="scientific">Variibacter gotjawalensis</name>
    <dbReference type="NCBI Taxonomy" id="1333996"/>
    <lineage>
        <taxon>Bacteria</taxon>
        <taxon>Pseudomonadati</taxon>
        <taxon>Pseudomonadota</taxon>
        <taxon>Alphaproteobacteria</taxon>
        <taxon>Hyphomicrobiales</taxon>
        <taxon>Nitrobacteraceae</taxon>
        <taxon>Variibacter</taxon>
    </lineage>
</organism>
<keyword evidence="3" id="KW-1185">Reference proteome</keyword>
<accession>A0A0S3PVA3</accession>
<evidence type="ECO:0000256" key="1">
    <source>
        <dbReference type="SAM" id="SignalP"/>
    </source>
</evidence>
<feature type="signal peptide" evidence="1">
    <location>
        <begin position="1"/>
        <end position="22"/>
    </location>
</feature>
<feature type="chain" id="PRO_5006615813" description="Secreted protein" evidence="1">
    <location>
        <begin position="23"/>
        <end position="123"/>
    </location>
</feature>
<evidence type="ECO:0000313" key="3">
    <source>
        <dbReference type="Proteomes" id="UP000236884"/>
    </source>
</evidence>
<evidence type="ECO:0000313" key="2">
    <source>
        <dbReference type="EMBL" id="BAT59865.1"/>
    </source>
</evidence>
<sequence>MRMLARILCGATLALTVVSPLAAQPMTIDQFKDELVGVPLCGTPGTGALEGKALCVVHLPDGTVIVAGGGILTRGVWEADGDKVCRRGKEDPLERRRCVTYEKTANGYKNSDGVEACIGPCAK</sequence>
<dbReference type="EMBL" id="AP014946">
    <property type="protein sequence ID" value="BAT59865.1"/>
    <property type="molecule type" value="Genomic_DNA"/>
</dbReference>
<protein>
    <recommendedName>
        <fullName evidence="4">Secreted protein</fullName>
    </recommendedName>
</protein>
<name>A0A0S3PVA3_9BRAD</name>
<proteinExistence type="predicted"/>
<dbReference type="Proteomes" id="UP000236884">
    <property type="component" value="Chromosome"/>
</dbReference>